<dbReference type="EMBL" id="JBHSQO010000042">
    <property type="protein sequence ID" value="MFC6093373.1"/>
    <property type="molecule type" value="Genomic_DNA"/>
</dbReference>
<gene>
    <name evidence="1" type="ORF">ACFP3R_29225</name>
</gene>
<sequence>MPARKPTRTFLTDGLPVETCDIVVPGDRYGLTYRIPVVDE</sequence>
<proteinExistence type="predicted"/>
<organism evidence="1 2">
    <name type="scientific">Saccharothrix lopnurensis</name>
    <dbReference type="NCBI Taxonomy" id="1670621"/>
    <lineage>
        <taxon>Bacteria</taxon>
        <taxon>Bacillati</taxon>
        <taxon>Actinomycetota</taxon>
        <taxon>Actinomycetes</taxon>
        <taxon>Pseudonocardiales</taxon>
        <taxon>Pseudonocardiaceae</taxon>
        <taxon>Saccharothrix</taxon>
    </lineage>
</organism>
<comment type="caution">
    <text evidence="1">The sequence shown here is derived from an EMBL/GenBank/DDBJ whole genome shotgun (WGS) entry which is preliminary data.</text>
</comment>
<keyword evidence="2" id="KW-1185">Reference proteome</keyword>
<reference evidence="2" key="1">
    <citation type="journal article" date="2019" name="Int. J. Syst. Evol. Microbiol.">
        <title>The Global Catalogue of Microorganisms (GCM) 10K type strain sequencing project: providing services to taxonomists for standard genome sequencing and annotation.</title>
        <authorList>
            <consortium name="The Broad Institute Genomics Platform"/>
            <consortium name="The Broad Institute Genome Sequencing Center for Infectious Disease"/>
            <person name="Wu L."/>
            <person name="Ma J."/>
        </authorList>
    </citation>
    <scope>NUCLEOTIDE SEQUENCE [LARGE SCALE GENOMIC DNA]</scope>
    <source>
        <strain evidence="2">CGMCC 4.7246</strain>
    </source>
</reference>
<dbReference type="RefSeq" id="WP_380640517.1">
    <property type="nucleotide sequence ID" value="NZ_JBHSQO010000042.1"/>
</dbReference>
<protein>
    <submittedName>
        <fullName evidence="1">Uncharacterized protein</fullName>
    </submittedName>
</protein>
<evidence type="ECO:0000313" key="2">
    <source>
        <dbReference type="Proteomes" id="UP001596220"/>
    </source>
</evidence>
<evidence type="ECO:0000313" key="1">
    <source>
        <dbReference type="EMBL" id="MFC6093373.1"/>
    </source>
</evidence>
<accession>A0ABW1PCL7</accession>
<dbReference type="Proteomes" id="UP001596220">
    <property type="component" value="Unassembled WGS sequence"/>
</dbReference>
<name>A0ABW1PCL7_9PSEU</name>